<dbReference type="STRING" id="3818.A0A445EMB9"/>
<comment type="caution">
    <text evidence="1">The sequence shown here is derived from an EMBL/GenBank/DDBJ whole genome shotgun (WGS) entry which is preliminary data.</text>
</comment>
<reference evidence="1 2" key="1">
    <citation type="submission" date="2019-01" db="EMBL/GenBank/DDBJ databases">
        <title>Sequencing of cultivated peanut Arachis hypogaea provides insights into genome evolution and oil improvement.</title>
        <authorList>
            <person name="Chen X."/>
        </authorList>
    </citation>
    <scope>NUCLEOTIDE SEQUENCE [LARGE SCALE GENOMIC DNA]</scope>
    <source>
        <strain evidence="2">cv. Fuhuasheng</strain>
        <tissue evidence="1">Leaves</tissue>
    </source>
</reference>
<accession>A0A445EMB9</accession>
<protein>
    <submittedName>
        <fullName evidence="1">Uncharacterized protein</fullName>
    </submittedName>
</protein>
<dbReference type="Gene3D" id="3.40.50.300">
    <property type="entry name" value="P-loop containing nucleotide triphosphate hydrolases"/>
    <property type="match status" value="1"/>
</dbReference>
<organism evidence="1 2">
    <name type="scientific">Arachis hypogaea</name>
    <name type="common">Peanut</name>
    <dbReference type="NCBI Taxonomy" id="3818"/>
    <lineage>
        <taxon>Eukaryota</taxon>
        <taxon>Viridiplantae</taxon>
        <taxon>Streptophyta</taxon>
        <taxon>Embryophyta</taxon>
        <taxon>Tracheophyta</taxon>
        <taxon>Spermatophyta</taxon>
        <taxon>Magnoliopsida</taxon>
        <taxon>eudicotyledons</taxon>
        <taxon>Gunneridae</taxon>
        <taxon>Pentapetalae</taxon>
        <taxon>rosids</taxon>
        <taxon>fabids</taxon>
        <taxon>Fabales</taxon>
        <taxon>Fabaceae</taxon>
        <taxon>Papilionoideae</taxon>
        <taxon>50 kb inversion clade</taxon>
        <taxon>dalbergioids sensu lato</taxon>
        <taxon>Dalbergieae</taxon>
        <taxon>Pterocarpus clade</taxon>
        <taxon>Arachis</taxon>
    </lineage>
</organism>
<gene>
    <name evidence="1" type="ORF">Ahy_A01g001206</name>
</gene>
<name>A0A445EMB9_ARAHY</name>
<sequence length="188" mass="21088">MSLLSSKELPKFSVKHFLHSSGHVAAKFQYDQVSHANFIKSIELYISIENFEFSIIRGYVFDLEQIPAYSCFIGYVSWQVMDVPAFFLIRSREAIHYKVGGVGLTLTAASTVIFAEQSWTPGSVIISAVFRCLMLDAHENTLAVSNNQPLSNPAKHTTIGHSPSKQRTLDQFVRRCDNVVRSEVRTSA</sequence>
<dbReference type="InterPro" id="IPR027417">
    <property type="entry name" value="P-loop_NTPase"/>
</dbReference>
<keyword evidence="2" id="KW-1185">Reference proteome</keyword>
<dbReference type="Proteomes" id="UP000289738">
    <property type="component" value="Chromosome A01"/>
</dbReference>
<evidence type="ECO:0000313" key="2">
    <source>
        <dbReference type="Proteomes" id="UP000289738"/>
    </source>
</evidence>
<proteinExistence type="predicted"/>
<evidence type="ECO:0000313" key="1">
    <source>
        <dbReference type="EMBL" id="RYR76614.1"/>
    </source>
</evidence>
<dbReference type="AlphaFoldDB" id="A0A445EMB9"/>
<dbReference type="EMBL" id="SDMP01000001">
    <property type="protein sequence ID" value="RYR76614.1"/>
    <property type="molecule type" value="Genomic_DNA"/>
</dbReference>